<dbReference type="PANTHER" id="PTHR23023">
    <property type="entry name" value="DIMETHYLANILINE MONOOXYGENASE"/>
    <property type="match status" value="1"/>
</dbReference>
<evidence type="ECO:0000256" key="5">
    <source>
        <dbReference type="ARBA" id="ARBA00023002"/>
    </source>
</evidence>
<dbReference type="GO" id="GO:0050660">
    <property type="term" value="F:flavin adenine dinucleotide binding"/>
    <property type="evidence" value="ECO:0007669"/>
    <property type="project" value="InterPro"/>
</dbReference>
<accession>A0A7S0RVR3</accession>
<dbReference type="InterPro" id="IPR050346">
    <property type="entry name" value="FMO-like"/>
</dbReference>
<dbReference type="InterPro" id="IPR036188">
    <property type="entry name" value="FAD/NAD-bd_sf"/>
</dbReference>
<evidence type="ECO:0000313" key="8">
    <source>
        <dbReference type="EMBL" id="CAD8688253.1"/>
    </source>
</evidence>
<dbReference type="SUPFAM" id="SSF51905">
    <property type="entry name" value="FAD/NAD(P)-binding domain"/>
    <property type="match status" value="2"/>
</dbReference>
<evidence type="ECO:0000256" key="7">
    <source>
        <dbReference type="SAM" id="MobiDB-lite"/>
    </source>
</evidence>
<feature type="compositionally biased region" description="Polar residues" evidence="7">
    <location>
        <begin position="1"/>
        <end position="11"/>
    </location>
</feature>
<dbReference type="AlphaFoldDB" id="A0A7S0RVR3"/>
<keyword evidence="2 6" id="KW-0285">Flavoprotein</keyword>
<keyword evidence="6" id="KW-0503">Monooxygenase</keyword>
<dbReference type="Pfam" id="PF00743">
    <property type="entry name" value="FMO-like"/>
    <property type="match status" value="2"/>
</dbReference>
<dbReference type="GO" id="GO:0050661">
    <property type="term" value="F:NADP binding"/>
    <property type="evidence" value="ECO:0007669"/>
    <property type="project" value="InterPro"/>
</dbReference>
<sequence length="494" mass="55226">MTFSSNGSAQLHNDMHNGETGQVQGAPRCQQGEGETFLRRQAKVAVVGAGAAGLVAAKELRAEGHIVGVFEQAGQPGGTWVYDASIEEDDLLGVSDTRKQVHSSMYENLRTNIPREVMGYQAFWFGETFEDSRRFCGHREVLTYLQAFAKRFDLEPMIRYNTKVLQAVPVPVEGSPFGGPAWKVTTQTAGKENALSTEMFDALVVCNGHYTQPRLPKVEVEELYTGHIMHSHNYRTNATFAGQRVVVLGAGPSGEDLARDIADVAKDVFICARAWQNPLWASDPTPLGRRRNCVRRPMLRRLRADKRAELDDGSVLEGVDAIVYCTGYMYSFPFLSETGVISVEDNYVHPLYEQVFATKAPTLSLIGIPWKVIPFPQFELQSKWVARVLSGRAALPSDAEMEAAVAKFEEQLEPHGGTRLQRHAHMQGGEQFAYNERIAAACGEPPLPKWREDMYRATGTNKRERPEVYRDEYPDEALVAEARKWEEGQPQQLM</sequence>
<dbReference type="InterPro" id="IPR000960">
    <property type="entry name" value="Flavin_mOase"/>
</dbReference>
<reference evidence="8" key="1">
    <citation type="submission" date="2021-01" db="EMBL/GenBank/DDBJ databases">
        <authorList>
            <person name="Corre E."/>
            <person name="Pelletier E."/>
            <person name="Niang G."/>
            <person name="Scheremetjew M."/>
            <person name="Finn R."/>
            <person name="Kale V."/>
            <person name="Holt S."/>
            <person name="Cochrane G."/>
            <person name="Meng A."/>
            <person name="Brown T."/>
            <person name="Cohen L."/>
        </authorList>
    </citation>
    <scope>NUCLEOTIDE SEQUENCE</scope>
    <source>
        <strain evidence="8">CCMP722</strain>
    </source>
</reference>
<feature type="region of interest" description="Disordered" evidence="7">
    <location>
        <begin position="1"/>
        <end position="28"/>
    </location>
</feature>
<dbReference type="EC" id="1.-.-.-" evidence="6"/>
<dbReference type="PRINTS" id="PR00370">
    <property type="entry name" value="FMOXYGENASE"/>
</dbReference>
<evidence type="ECO:0000256" key="4">
    <source>
        <dbReference type="ARBA" id="ARBA00022857"/>
    </source>
</evidence>
<organism evidence="8">
    <name type="scientific">Pyramimonas obovata</name>
    <dbReference type="NCBI Taxonomy" id="1411642"/>
    <lineage>
        <taxon>Eukaryota</taxon>
        <taxon>Viridiplantae</taxon>
        <taxon>Chlorophyta</taxon>
        <taxon>Pyramimonadophyceae</taxon>
        <taxon>Pyramimonadales</taxon>
        <taxon>Pyramimonadaceae</taxon>
        <taxon>Pyramimonas</taxon>
        <taxon>Pyramimonas incertae sedis</taxon>
    </lineage>
</organism>
<proteinExistence type="inferred from homology"/>
<evidence type="ECO:0000256" key="2">
    <source>
        <dbReference type="ARBA" id="ARBA00022630"/>
    </source>
</evidence>
<keyword evidence="3 6" id="KW-0274">FAD</keyword>
<dbReference type="EMBL" id="HBFA01037057">
    <property type="protein sequence ID" value="CAD8688253.1"/>
    <property type="molecule type" value="Transcribed_RNA"/>
</dbReference>
<comment type="similarity">
    <text evidence="1 6">Belongs to the FMO family.</text>
</comment>
<dbReference type="Gene3D" id="3.50.50.60">
    <property type="entry name" value="FAD/NAD(P)-binding domain"/>
    <property type="match status" value="2"/>
</dbReference>
<comment type="cofactor">
    <cofactor evidence="6">
        <name>FAD</name>
        <dbReference type="ChEBI" id="CHEBI:57692"/>
    </cofactor>
</comment>
<name>A0A7S0RVR3_9CHLO</name>
<dbReference type="GO" id="GO:0004499">
    <property type="term" value="F:N,N-dimethylaniline monooxygenase activity"/>
    <property type="evidence" value="ECO:0007669"/>
    <property type="project" value="InterPro"/>
</dbReference>
<protein>
    <recommendedName>
        <fullName evidence="6">Flavin-containing monooxygenase</fullName>
        <ecNumber evidence="6">1.-.-.-</ecNumber>
    </recommendedName>
</protein>
<keyword evidence="5 6" id="KW-0560">Oxidoreductase</keyword>
<evidence type="ECO:0000256" key="3">
    <source>
        <dbReference type="ARBA" id="ARBA00022827"/>
    </source>
</evidence>
<keyword evidence="4" id="KW-0521">NADP</keyword>
<evidence type="ECO:0000256" key="6">
    <source>
        <dbReference type="RuleBase" id="RU361177"/>
    </source>
</evidence>
<gene>
    <name evidence="8" type="ORF">POBO1169_LOCUS18548</name>
</gene>
<evidence type="ECO:0000256" key="1">
    <source>
        <dbReference type="ARBA" id="ARBA00009183"/>
    </source>
</evidence>
<dbReference type="InterPro" id="IPR020946">
    <property type="entry name" value="Flavin_mOase-like"/>
</dbReference>